<feature type="domain" description="RRM" evidence="3">
    <location>
        <begin position="144"/>
        <end position="222"/>
    </location>
</feature>
<dbReference type="RefSeq" id="XP_065648311.1">
    <property type="nucleotide sequence ID" value="XM_065792239.1"/>
</dbReference>
<dbReference type="InterPro" id="IPR002999">
    <property type="entry name" value="Tudor"/>
</dbReference>
<dbReference type="InterPro" id="IPR012677">
    <property type="entry name" value="Nucleotide-bd_a/b_plait_sf"/>
</dbReference>
<feature type="domain" description="Tudor" evidence="4">
    <location>
        <begin position="732"/>
        <end position="790"/>
    </location>
</feature>
<dbReference type="InterPro" id="IPR035437">
    <property type="entry name" value="SNase_OB-fold_sf"/>
</dbReference>
<sequence length="1895" mass="215233">MSCYNEDPLFDIPFCRVEEGYLPTTNPWIVKQTQLDLKGVIAKPDILCSGKIKKREKYTSKLEKQLISIGVNLAEDSVNTTKLIMSDEDNFNNWDPMKISYEQKHFNSYKEQKYDDNPVERHCPTKSLDGSEKISPTKCGVDEVRLHVYNIPLSMTEEGLANLFSSVGDCYNVKRSKSISDKNTTYGFVSYRNVRDAEAAISKFNGFVYGGKYTLGVKLSTGRNHQSMNKEKILWGDSGLDGLSSGESHDQENSKNSTLSGDSSTELSKNTGHSKNTTKLIKNESTRLHIQGLDVLANNNDLHELFKDIGPINNVKVVPPKRSGQYSTYGFVTMESVEVASLAIQILDNSIFKGKKLYVSHAKPSVQSCNVNKHEDEVFYDKLYDDLVWGCDNKNNKDQKSTEIVTTSMFHQCEAQLNAPNEILPQDSLEIKKMNHIHSDTFCQMMLSQLSTNSFPDSTEFEVCFTEIVSPVLMYAQILDNNTIDALQQVTLRLQEIDEIQDFPLLKPKIDQICCAKYNADNQWYRASIICYKTDLMATVNFIDFGNQADVEIKNIRSIDKQLLSYPILASVFSLEGIESISENGVWGNDVVEFMALSLLNQAIKVKCLSISNNKMTCEVKLPDGNFLSQKLIAKGFAKRKYFEEISHKETSLKKTTPNDSNKTILFQHYTVKDITFYSPSSSNLDLLITHVESPYLFYGRIADLSLNETIANISVELYELYSNSIKNSNYKPADGDVCAGFYAEYGEWYRILVLAVYSETVVAFLIDYGDVVVIPFDELRLLPPRYISLPSQAIALRLNNIKPIIFQCEGNYPEADTWSTEVVEVFKDLVLFKKVSAEIVSEVDVSKEKATKISLTYVKTFANVHIKINDSDVASVLLSRNLACPNEKKTVKTTQNTTQDNSKSQESKYIFKRVMYNDLPKIDFPVETFSLLIVNTDSPSKFHGQIPDIDLIKDLDLMSQDMTSYYSDDILEYIPIVGEVCAVFFITYEQYFRARIDHIGNSEIKVTSIDYGNTQTVALGDVKPLPLKYSMISCQAYSLSLYGIAELHGNSWSEECCRFFMECCINSKVYITIREKINDVCYVDMSSNNISSFSKLLIDKGYAIRNDQINESENKPLDALDKTNKEEVIENNISETEIVEKPLKTYDSPKDLHETLVLQTEESLNKRLFDPYTKLPLFSLHEKFDIIVCHIESLECFYSQVCDNELLTKNYEMQLEMYEYCQLSEINSYLPKNGELCFGYLEEAWYRVHVKFVSNSSANVFFIDYGNCCDLSFSMLRPFSDTFLKFPSLAIPMKLYNPKKVKSYAGVIKEFKKRTENRRCSAAVKNVLSDGFIEVDIVDDSFVDVMSVLVLTEASEASLSEISDASLSEASEALNDNQTDAFNILSKPDERSLKKLHGANATLESTVNNLMHNGGESKVLPANTFTVSNLPPREHPLESVSFKMRLSFLPISNKAVIISITHIESPYLIYGLRLDSLDIVKNLSEKISHLVEESNETLHLKAGALCCVQKDGKWFRCVVCSVDSNNVVVFCIDYGFTLIVNHDCIRPFFKELEDYAAQVLPIKLMFVKPVNEEQDWSDSAIFKFKSIVNSQNVKVISKQNQGVVSIVKMKLMNDNESVEALMDKMGIAVLNPFITETENSSGESIKKEVIPFSDIYKKVMYETIPQEEFKAIVICAVSPRIFYVQIFDNEKIAEVDDISVKLHELYGNDEREFEFYPGQLCSVKYRDQLWYRGYIISISDDFVIYLIDYGIKENIKKNNIKPLPEELQKYPAQALVMQINNLIPSRSADFFSRGAILAFRSLTVGRLVRVRYISSIGYRHRVDIIDDVSNTNIGLKLVEKGLADYKSIAQTPSMRSPEKGLTYGTLRDMRHNVVEQYNSIGQSKQSYQQKKLLS</sequence>
<dbReference type="CDD" id="cd00590">
    <property type="entry name" value="RRM_SF"/>
    <property type="match status" value="1"/>
</dbReference>
<accession>A0ABM4BH22</accession>
<evidence type="ECO:0000313" key="6">
    <source>
        <dbReference type="RefSeq" id="XP_065648311.1"/>
    </source>
</evidence>
<keyword evidence="5" id="KW-1185">Reference proteome</keyword>
<dbReference type="Gene3D" id="2.30.30.140">
    <property type="match status" value="6"/>
</dbReference>
<protein>
    <submittedName>
        <fullName evidence="6">Tudor domain-containing 6 isoform X4</fullName>
    </submittedName>
</protein>
<proteinExistence type="predicted"/>
<evidence type="ECO:0000256" key="1">
    <source>
        <dbReference type="PROSITE-ProRule" id="PRU00176"/>
    </source>
</evidence>
<dbReference type="PANTHER" id="PTHR22948:SF76">
    <property type="entry name" value="FI20010P1-RELATED"/>
    <property type="match status" value="1"/>
</dbReference>
<feature type="domain" description="Tudor" evidence="4">
    <location>
        <begin position="975"/>
        <end position="1033"/>
    </location>
</feature>
<evidence type="ECO:0000259" key="3">
    <source>
        <dbReference type="PROSITE" id="PS50102"/>
    </source>
</evidence>
<feature type="compositionally biased region" description="Polar residues" evidence="2">
    <location>
        <begin position="254"/>
        <end position="280"/>
    </location>
</feature>
<evidence type="ECO:0000313" key="5">
    <source>
        <dbReference type="Proteomes" id="UP001652625"/>
    </source>
</evidence>
<dbReference type="Pfam" id="PF00076">
    <property type="entry name" value="RRM_1"/>
    <property type="match status" value="2"/>
</dbReference>
<feature type="domain" description="Tudor" evidence="4">
    <location>
        <begin position="1231"/>
        <end position="1287"/>
    </location>
</feature>
<keyword evidence="1" id="KW-0694">RNA-binding</keyword>
<dbReference type="PROSITE" id="PS50304">
    <property type="entry name" value="TUDOR"/>
    <property type="match status" value="6"/>
</dbReference>
<dbReference type="PROSITE" id="PS50102">
    <property type="entry name" value="RRM"/>
    <property type="match status" value="2"/>
</dbReference>
<dbReference type="InterPro" id="IPR000504">
    <property type="entry name" value="RRM_dom"/>
</dbReference>
<dbReference type="Gene3D" id="2.40.50.90">
    <property type="match status" value="6"/>
</dbReference>
<feature type="domain" description="Tudor" evidence="4">
    <location>
        <begin position="507"/>
        <end position="566"/>
    </location>
</feature>
<dbReference type="PANTHER" id="PTHR22948">
    <property type="entry name" value="TUDOR DOMAIN CONTAINING PROTEIN"/>
    <property type="match status" value="1"/>
</dbReference>
<feature type="region of interest" description="Disordered" evidence="2">
    <location>
        <begin position="244"/>
        <end position="280"/>
    </location>
</feature>
<dbReference type="GeneID" id="105844625"/>
<organism evidence="5 6">
    <name type="scientific">Hydra vulgaris</name>
    <name type="common">Hydra</name>
    <name type="synonym">Hydra attenuata</name>
    <dbReference type="NCBI Taxonomy" id="6087"/>
    <lineage>
        <taxon>Eukaryota</taxon>
        <taxon>Metazoa</taxon>
        <taxon>Cnidaria</taxon>
        <taxon>Hydrozoa</taxon>
        <taxon>Hydroidolina</taxon>
        <taxon>Anthoathecata</taxon>
        <taxon>Aplanulata</taxon>
        <taxon>Hydridae</taxon>
        <taxon>Hydra</taxon>
    </lineage>
</organism>
<dbReference type="SUPFAM" id="SSF63748">
    <property type="entry name" value="Tudor/PWWP/MBT"/>
    <property type="match status" value="6"/>
</dbReference>
<dbReference type="InterPro" id="IPR050621">
    <property type="entry name" value="Tudor_domain_containing"/>
</dbReference>
<feature type="domain" description="RRM" evidence="3">
    <location>
        <begin position="286"/>
        <end position="364"/>
    </location>
</feature>
<dbReference type="Gene3D" id="3.30.70.330">
    <property type="match status" value="2"/>
</dbReference>
<feature type="domain" description="Tudor" evidence="4">
    <location>
        <begin position="1500"/>
        <end position="1556"/>
    </location>
</feature>
<name>A0ABM4BH22_HYDVU</name>
<dbReference type="SMART" id="SM00360">
    <property type="entry name" value="RRM"/>
    <property type="match status" value="2"/>
</dbReference>
<dbReference type="SUPFAM" id="SSF54928">
    <property type="entry name" value="RNA-binding domain, RBD"/>
    <property type="match status" value="2"/>
</dbReference>
<evidence type="ECO:0000259" key="4">
    <source>
        <dbReference type="PROSITE" id="PS50304"/>
    </source>
</evidence>
<dbReference type="SMART" id="SM00333">
    <property type="entry name" value="TUDOR"/>
    <property type="match status" value="6"/>
</dbReference>
<dbReference type="CDD" id="cd20379">
    <property type="entry name" value="Tudor_dTUD-like"/>
    <property type="match status" value="1"/>
</dbReference>
<evidence type="ECO:0000256" key="2">
    <source>
        <dbReference type="SAM" id="MobiDB-lite"/>
    </source>
</evidence>
<feature type="domain" description="Tudor" evidence="4">
    <location>
        <begin position="1715"/>
        <end position="1771"/>
    </location>
</feature>
<dbReference type="InterPro" id="IPR035979">
    <property type="entry name" value="RBD_domain_sf"/>
</dbReference>
<reference evidence="6" key="1">
    <citation type="submission" date="2025-08" db="UniProtKB">
        <authorList>
            <consortium name="RefSeq"/>
        </authorList>
    </citation>
    <scope>IDENTIFICATION</scope>
</reference>
<dbReference type="Proteomes" id="UP001652625">
    <property type="component" value="Chromosome 03"/>
</dbReference>
<dbReference type="Pfam" id="PF00567">
    <property type="entry name" value="TUDOR"/>
    <property type="match status" value="6"/>
</dbReference>
<gene>
    <name evidence="6" type="primary">LOC105844625</name>
</gene>